<comment type="caution">
    <text evidence="2">The sequence shown here is derived from an EMBL/GenBank/DDBJ whole genome shotgun (WGS) entry which is preliminary data.</text>
</comment>
<accession>A0A4Q7YNC7</accession>
<dbReference type="Proteomes" id="UP000292423">
    <property type="component" value="Unassembled WGS sequence"/>
</dbReference>
<proteinExistence type="predicted"/>
<dbReference type="AlphaFoldDB" id="A0A4Q7YNC7"/>
<reference evidence="2 3" key="1">
    <citation type="submission" date="2019-02" db="EMBL/GenBank/DDBJ databases">
        <title>Genomic Encyclopedia of Type Strains, Phase IV (KMG-IV): sequencing the most valuable type-strain genomes for metagenomic binning, comparative biology and taxonomic classification.</title>
        <authorList>
            <person name="Goeker M."/>
        </authorList>
    </citation>
    <scope>NUCLEOTIDE SEQUENCE [LARGE SCALE GENOMIC DNA]</scope>
    <source>
        <strain evidence="2 3">DSM 105135</strain>
    </source>
</reference>
<evidence type="ECO:0000313" key="2">
    <source>
        <dbReference type="EMBL" id="RZU38373.1"/>
    </source>
</evidence>
<organism evidence="2 3">
    <name type="scientific">Fluviicoccus keumensis</name>
    <dbReference type="NCBI Taxonomy" id="1435465"/>
    <lineage>
        <taxon>Bacteria</taxon>
        <taxon>Pseudomonadati</taxon>
        <taxon>Pseudomonadota</taxon>
        <taxon>Gammaproteobacteria</taxon>
        <taxon>Moraxellales</taxon>
        <taxon>Moraxellaceae</taxon>
        <taxon>Fluviicoccus</taxon>
    </lineage>
</organism>
<dbReference type="EMBL" id="SHKX01000013">
    <property type="protein sequence ID" value="RZU38373.1"/>
    <property type="molecule type" value="Genomic_DNA"/>
</dbReference>
<sequence length="845" mass="86674">MLPNALNSKLKLLPLAAVLLLAACGGGGGSSSPAPVSTTISGTASKGTFKNAIVTAFQVKADGTKGDLIKTVRTGADGKYSIVVSGYTGPVLLEMSGDADTKMTCDIPAGCGGGVGFGQDVANPGLTLTSVLSGLPGGVINSAITPFTHLAAQFALNKPGHLTATNIDAALTQIQDLFDLPALNATQPADASLDLSTKGLDAQRYALLNAAIGQLAGSVGGIGTKLDGLVALLNANGGQLPSSGSAGLDLADVLRAAQDVVNSGKVAGINSLISTALAENIQVAELTTGNTTATPSDTSGAADLAKAKAFVTSAGQLAAQLRTLDDQSAVDGFRAKIHTIDTMATENGLISQATVAAFNLLLQAAEAGTASKTFTVPEVQAMLDATRNPRFPVTAQNDVRLVVNTADNSVSLSGELVVKPTTSSWNGTTWVLDTPKGFTVTNLKLSYPGDAVSTNTYTLSLLANASIKSGDVALTIPALTSSHIQVTFPTAKTFADRQLDMDGLNPELPTAITAKLDQMMLTALNAPATEFSRFSGTMSLNVVQGMLDVSHGGGQRAWPLPTLAQMKGIFTSNDGLNSMDASASIDLTGSNPKVSPLPGHVRSNLFTYQYNTLANQATLTASTGLFVSDNAWGGSPTLTLKMAALSPTCLIASYPNAPFGDWLLGCFGKTTVSESLSALLSLGYTPYQLQVFVTGEGYYQPVLTGLTANTTATAANGTLLEGNELFEDATHFGKGTISLTTKVKLSGATPVDLDATITAKRTAIDGGGLTAAFRLGADQMTLTAPVIGGKAVYTLTNKDGVSVEVSAVDTQDKIAIKLNGKEYGWLYTLNGLPVAKFTDNSLMAL</sequence>
<keyword evidence="3" id="KW-1185">Reference proteome</keyword>
<dbReference type="RefSeq" id="WP_130413897.1">
    <property type="nucleotide sequence ID" value="NZ_SHKX01000013.1"/>
</dbReference>
<evidence type="ECO:0000256" key="1">
    <source>
        <dbReference type="SAM" id="SignalP"/>
    </source>
</evidence>
<name>A0A4Q7YNC7_9GAMM</name>
<feature type="chain" id="PRO_5020683038" evidence="1">
    <location>
        <begin position="23"/>
        <end position="845"/>
    </location>
</feature>
<gene>
    <name evidence="2" type="ORF">EV700_2304</name>
</gene>
<evidence type="ECO:0000313" key="3">
    <source>
        <dbReference type="Proteomes" id="UP000292423"/>
    </source>
</evidence>
<feature type="signal peptide" evidence="1">
    <location>
        <begin position="1"/>
        <end position="22"/>
    </location>
</feature>
<keyword evidence="1" id="KW-0732">Signal</keyword>
<protein>
    <submittedName>
        <fullName evidence="2">Uncharacterized protein</fullName>
    </submittedName>
</protein>